<evidence type="ECO:0000313" key="10">
    <source>
        <dbReference type="Proteomes" id="UP000014760"/>
    </source>
</evidence>
<gene>
    <name evidence="8" type="ORF">CAPTEDRAFT_192330</name>
</gene>
<keyword evidence="1" id="KW-0479">Metal-binding</keyword>
<reference evidence="9" key="3">
    <citation type="submission" date="2015-06" db="UniProtKB">
        <authorList>
            <consortium name="EnsemblMetazoa"/>
        </authorList>
    </citation>
    <scope>IDENTIFICATION</scope>
</reference>
<dbReference type="EMBL" id="KB302909">
    <property type="protein sequence ID" value="ELU03762.1"/>
    <property type="molecule type" value="Genomic_DNA"/>
</dbReference>
<reference evidence="8 10" key="2">
    <citation type="journal article" date="2013" name="Nature">
        <title>Insights into bilaterian evolution from three spiralian genomes.</title>
        <authorList>
            <person name="Simakov O."/>
            <person name="Marletaz F."/>
            <person name="Cho S.J."/>
            <person name="Edsinger-Gonzales E."/>
            <person name="Havlak P."/>
            <person name="Hellsten U."/>
            <person name="Kuo D.H."/>
            <person name="Larsson T."/>
            <person name="Lv J."/>
            <person name="Arendt D."/>
            <person name="Savage R."/>
            <person name="Osoegawa K."/>
            <person name="de Jong P."/>
            <person name="Grimwood J."/>
            <person name="Chapman J.A."/>
            <person name="Shapiro H."/>
            <person name="Aerts A."/>
            <person name="Otillar R.P."/>
            <person name="Terry A.Y."/>
            <person name="Boore J.L."/>
            <person name="Grigoriev I.V."/>
            <person name="Lindberg D.R."/>
            <person name="Seaver E.C."/>
            <person name="Weisblat D.A."/>
            <person name="Putnam N.H."/>
            <person name="Rokhsar D.S."/>
        </authorList>
    </citation>
    <scope>NUCLEOTIDE SEQUENCE</scope>
    <source>
        <strain evidence="8 10">I ESC-2004</strain>
    </source>
</reference>
<dbReference type="AlphaFoldDB" id="R7UKF3"/>
<evidence type="ECO:0000256" key="2">
    <source>
        <dbReference type="ARBA" id="ARBA00022771"/>
    </source>
</evidence>
<dbReference type="EMBL" id="AMQN01008349">
    <property type="status" value="NOT_ANNOTATED_CDS"/>
    <property type="molecule type" value="Genomic_DNA"/>
</dbReference>
<dbReference type="InterPro" id="IPR006612">
    <property type="entry name" value="THAP_Znf"/>
</dbReference>
<evidence type="ECO:0000256" key="3">
    <source>
        <dbReference type="ARBA" id="ARBA00022833"/>
    </source>
</evidence>
<evidence type="ECO:0000259" key="7">
    <source>
        <dbReference type="PROSITE" id="PS50950"/>
    </source>
</evidence>
<feature type="domain" description="THAP-type" evidence="7">
    <location>
        <begin position="9"/>
        <end position="92"/>
    </location>
</feature>
<dbReference type="OrthoDB" id="6320751at2759"/>
<dbReference type="Proteomes" id="UP000014760">
    <property type="component" value="Unassembled WGS sequence"/>
</dbReference>
<dbReference type="SUPFAM" id="SSF57716">
    <property type="entry name" value="Glucocorticoid receptor-like (DNA-binding domain)"/>
    <property type="match status" value="1"/>
</dbReference>
<evidence type="ECO:0000256" key="6">
    <source>
        <dbReference type="SAM" id="MobiDB-lite"/>
    </source>
</evidence>
<dbReference type="GO" id="GO:0003677">
    <property type="term" value="F:DNA binding"/>
    <property type="evidence" value="ECO:0007669"/>
    <property type="project" value="UniProtKB-UniRule"/>
</dbReference>
<protein>
    <recommendedName>
        <fullName evidence="7">THAP-type domain-containing protein</fullName>
    </recommendedName>
</protein>
<name>R7UKF3_CAPTE</name>
<dbReference type="Pfam" id="PF05485">
    <property type="entry name" value="THAP"/>
    <property type="match status" value="1"/>
</dbReference>
<accession>R7UKF3</accession>
<organism evidence="8">
    <name type="scientific">Capitella teleta</name>
    <name type="common">Polychaete worm</name>
    <dbReference type="NCBI Taxonomy" id="283909"/>
    <lineage>
        <taxon>Eukaryota</taxon>
        <taxon>Metazoa</taxon>
        <taxon>Spiralia</taxon>
        <taxon>Lophotrochozoa</taxon>
        <taxon>Annelida</taxon>
        <taxon>Polychaeta</taxon>
        <taxon>Sedentaria</taxon>
        <taxon>Scolecida</taxon>
        <taxon>Capitellidae</taxon>
        <taxon>Capitella</taxon>
    </lineage>
</organism>
<dbReference type="PROSITE" id="PS50950">
    <property type="entry name" value="ZF_THAP"/>
    <property type="match status" value="1"/>
</dbReference>
<dbReference type="HOGENOM" id="CLU_096608_0_0_1"/>
<keyword evidence="4 5" id="KW-0238">DNA-binding</keyword>
<evidence type="ECO:0000313" key="9">
    <source>
        <dbReference type="EnsemblMetazoa" id="CapteP192330"/>
    </source>
</evidence>
<keyword evidence="3" id="KW-0862">Zinc</keyword>
<keyword evidence="10" id="KW-1185">Reference proteome</keyword>
<feature type="compositionally biased region" description="Basic and acidic residues" evidence="6">
    <location>
        <begin position="132"/>
        <end position="141"/>
    </location>
</feature>
<reference evidence="10" key="1">
    <citation type="submission" date="2012-12" db="EMBL/GenBank/DDBJ databases">
        <authorList>
            <person name="Hellsten U."/>
            <person name="Grimwood J."/>
            <person name="Chapman J.A."/>
            <person name="Shapiro H."/>
            <person name="Aerts A."/>
            <person name="Otillar R.P."/>
            <person name="Terry A.Y."/>
            <person name="Boore J.L."/>
            <person name="Simakov O."/>
            <person name="Marletaz F."/>
            <person name="Cho S.-J."/>
            <person name="Edsinger-Gonzales E."/>
            <person name="Havlak P."/>
            <person name="Kuo D.-H."/>
            <person name="Larsson T."/>
            <person name="Lv J."/>
            <person name="Arendt D."/>
            <person name="Savage R."/>
            <person name="Osoegawa K."/>
            <person name="de Jong P."/>
            <person name="Lindberg D.R."/>
            <person name="Seaver E.C."/>
            <person name="Weisblat D.A."/>
            <person name="Putnam N.H."/>
            <person name="Grigoriev I.V."/>
            <person name="Rokhsar D.S."/>
        </authorList>
    </citation>
    <scope>NUCLEOTIDE SEQUENCE</scope>
    <source>
        <strain evidence="10">I ESC-2004</strain>
    </source>
</reference>
<dbReference type="EnsemblMetazoa" id="CapteT192330">
    <property type="protein sequence ID" value="CapteP192330"/>
    <property type="gene ID" value="CapteG192330"/>
</dbReference>
<keyword evidence="2 5" id="KW-0863">Zinc-finger</keyword>
<feature type="region of interest" description="Disordered" evidence="6">
    <location>
        <begin position="104"/>
        <end position="154"/>
    </location>
</feature>
<dbReference type="GO" id="GO:0008270">
    <property type="term" value="F:zinc ion binding"/>
    <property type="evidence" value="ECO:0007669"/>
    <property type="project" value="UniProtKB-KW"/>
</dbReference>
<sequence length="186" mass="21208">MASNSPEKRPKSYQYCNAINCSNRSTRDVYSRTGEYVRFHRFPYPQKKRKLCLKWIAHVRRADLNISNPQAYACPTNIAQSSLMPNATPTLITCPNPSSITLKRPRPCDRSTALPAKKRKLMTPEAGSEASDDVHPMEEFHPPPTPPPSLDMSKNFKEHDRLAQVLTDLITLRSQYQAQSQKLNRL</sequence>
<evidence type="ECO:0000256" key="5">
    <source>
        <dbReference type="PROSITE-ProRule" id="PRU00309"/>
    </source>
</evidence>
<evidence type="ECO:0000256" key="1">
    <source>
        <dbReference type="ARBA" id="ARBA00022723"/>
    </source>
</evidence>
<proteinExistence type="predicted"/>
<evidence type="ECO:0000313" key="8">
    <source>
        <dbReference type="EMBL" id="ELU03762.1"/>
    </source>
</evidence>
<evidence type="ECO:0000256" key="4">
    <source>
        <dbReference type="ARBA" id="ARBA00023125"/>
    </source>
</evidence>